<dbReference type="InterPro" id="IPR022385">
    <property type="entry name" value="Rhs_assc_core"/>
</dbReference>
<dbReference type="eggNOG" id="COG3209">
    <property type="taxonomic scope" value="Bacteria"/>
</dbReference>
<dbReference type="Proteomes" id="UP000002220">
    <property type="component" value="Chromosome"/>
</dbReference>
<sequence length="607" mass="68099">MKDNRWHKAGTDLDRIKYGYDRASNRIWRKNPIATAHSAQYDWLYTYDGLQRLKTAHRGTLNGTQTALASTAFKQDWNLDPTGNWEGFKQSDNGSTWSIEQERTANPVNEITDITNTVGSAWADPAYNAVGNMTTIPKPKQMDEAYTATYDAWNRLVKLEEEVSSTLETVAEYQYDARNFRVVVKNYNSGALDETTHAYFTDAWQCVEELKGVLEGTNSHFVWGARYLDDLILRDRSIISDEPPAVRHYSLQEDNWNTSVVVAADGVVHARYEYDAYGMATFLDDAFSLTGNILEWETLYAGYRFDTNTSLYCVRYRQLHVLIGWLVRDPHILDEGNNLYSYVSGRPLALIDPLGLAGCNMGAAFGEALFQVLSVKIAALVGKRALKAGARSAILLAADGPLPIGDIIAAAWLAWDVYSGLREIQALKKMWEFLESQLKPELSELWSSNNFSDCLERNGQCCKMAKDLVRDSVNDVGGFSAIGKSVYKRAGEVVRNIRSTLPKIAACCIPKTPKSLTCYRSGTTGFNKPDGSYWTYNRPDTIPNFNERYGIPAGNSTPDWTVSAEIPRKKFRIQPAEKAEDNPIGRPGGWPEIYVEDPSGLEIHRVD</sequence>
<dbReference type="AlphaFoldDB" id="D5SWT3"/>
<protein>
    <recommendedName>
        <fullName evidence="3">YD repeat protein</fullName>
    </recommendedName>
</protein>
<dbReference type="KEGG" id="plm:Plim_1600"/>
<evidence type="ECO:0008006" key="3">
    <source>
        <dbReference type="Google" id="ProtNLM"/>
    </source>
</evidence>
<organism evidence="1 2">
    <name type="scientific">Planctopirus limnophila (strain ATCC 43296 / DSM 3776 / IFAM 1008 / Mu 290)</name>
    <name type="common">Planctomyces limnophilus</name>
    <dbReference type="NCBI Taxonomy" id="521674"/>
    <lineage>
        <taxon>Bacteria</taxon>
        <taxon>Pseudomonadati</taxon>
        <taxon>Planctomycetota</taxon>
        <taxon>Planctomycetia</taxon>
        <taxon>Planctomycetales</taxon>
        <taxon>Planctomycetaceae</taxon>
        <taxon>Planctopirus</taxon>
    </lineage>
</organism>
<evidence type="ECO:0000313" key="2">
    <source>
        <dbReference type="Proteomes" id="UP000002220"/>
    </source>
</evidence>
<dbReference type="EMBL" id="CP001744">
    <property type="protein sequence ID" value="ADG67433.1"/>
    <property type="molecule type" value="Genomic_DNA"/>
</dbReference>
<evidence type="ECO:0000313" key="1">
    <source>
        <dbReference type="EMBL" id="ADG67433.1"/>
    </source>
</evidence>
<dbReference type="InterPro" id="IPR050708">
    <property type="entry name" value="T6SS_VgrG/RHS"/>
</dbReference>
<dbReference type="Gene3D" id="2.180.10.10">
    <property type="entry name" value="RHS repeat-associated core"/>
    <property type="match status" value="1"/>
</dbReference>
<dbReference type="OrthoDB" id="212671at2"/>
<gene>
    <name evidence="1" type="ordered locus">Plim_1600</name>
</gene>
<reference evidence="1 2" key="1">
    <citation type="journal article" date="2010" name="Stand. Genomic Sci.">
        <title>Complete genome sequence of Planctomyces limnophilus type strain (Mu 290).</title>
        <authorList>
            <person name="Labutti K."/>
            <person name="Sikorski J."/>
            <person name="Schneider S."/>
            <person name="Nolan M."/>
            <person name="Lucas S."/>
            <person name="Glavina Del Rio T."/>
            <person name="Tice H."/>
            <person name="Cheng J.F."/>
            <person name="Goodwin L."/>
            <person name="Pitluck S."/>
            <person name="Liolios K."/>
            <person name="Ivanova N."/>
            <person name="Mavromatis K."/>
            <person name="Mikhailova N."/>
            <person name="Pati A."/>
            <person name="Chen A."/>
            <person name="Palaniappan K."/>
            <person name="Land M."/>
            <person name="Hauser L."/>
            <person name="Chang Y.J."/>
            <person name="Jeffries C.D."/>
            <person name="Tindall B.J."/>
            <person name="Rohde M."/>
            <person name="Goker M."/>
            <person name="Woyke T."/>
            <person name="Bristow J."/>
            <person name="Eisen J.A."/>
            <person name="Markowitz V."/>
            <person name="Hugenholtz P."/>
            <person name="Kyrpides N.C."/>
            <person name="Klenk H.P."/>
            <person name="Lapidus A."/>
        </authorList>
    </citation>
    <scope>NUCLEOTIDE SEQUENCE [LARGE SCALE GENOMIC DNA]</scope>
    <source>
        <strain evidence="2">ATCC 43296 / DSM 3776 / IFAM 1008 / 290</strain>
    </source>
</reference>
<keyword evidence="2" id="KW-1185">Reference proteome</keyword>
<proteinExistence type="predicted"/>
<accession>D5SWT3</accession>
<name>D5SWT3_PLAL2</name>
<dbReference type="PANTHER" id="PTHR32305">
    <property type="match status" value="1"/>
</dbReference>
<dbReference type="RefSeq" id="WP_013109864.1">
    <property type="nucleotide sequence ID" value="NC_014148.1"/>
</dbReference>
<dbReference type="PANTHER" id="PTHR32305:SF15">
    <property type="entry name" value="PROTEIN RHSA-RELATED"/>
    <property type="match status" value="1"/>
</dbReference>
<dbReference type="HOGENOM" id="CLU_449670_0_0_0"/>
<dbReference type="STRING" id="521674.Plim_1600"/>
<dbReference type="NCBIfam" id="TIGR03696">
    <property type="entry name" value="Rhs_assc_core"/>
    <property type="match status" value="1"/>
</dbReference>